<proteinExistence type="predicted"/>
<organism evidence="1 2">
    <name type="scientific">Cetraspora pellucida</name>
    <dbReference type="NCBI Taxonomy" id="1433469"/>
    <lineage>
        <taxon>Eukaryota</taxon>
        <taxon>Fungi</taxon>
        <taxon>Fungi incertae sedis</taxon>
        <taxon>Mucoromycota</taxon>
        <taxon>Glomeromycotina</taxon>
        <taxon>Glomeromycetes</taxon>
        <taxon>Diversisporales</taxon>
        <taxon>Gigasporaceae</taxon>
        <taxon>Cetraspora</taxon>
    </lineage>
</organism>
<comment type="caution">
    <text evidence="1">The sequence shown here is derived from an EMBL/GenBank/DDBJ whole genome shotgun (WGS) entry which is preliminary data.</text>
</comment>
<evidence type="ECO:0000313" key="1">
    <source>
        <dbReference type="EMBL" id="CAG8649805.1"/>
    </source>
</evidence>
<dbReference type="EMBL" id="CAJVPW010013938">
    <property type="protein sequence ID" value="CAG8649805.1"/>
    <property type="molecule type" value="Genomic_DNA"/>
</dbReference>
<accession>A0ACA9NEH3</accession>
<sequence>MIEERFEEQTKQKELGNEEIASFDKEFLEALQRGMPPAGGLEESKEIEEVDLKPEIFANEAEMRDFFAEKDNLNKIFPSLFFLVKEYQIRKNSFFDTIAFNPTNKGFVIIEYKLENKGDKLKQILKYIKSLNDGQKNELVEEAVNEYYAKTGERAVIRRRSLEEVKNVRLVKIGCVKIKEEKYFFVETEDTELLPKREKNKWMIKKPNKTPKIDTKKKVKELSDYLEKTYPFLSKKTINVFGSGYMTYIYYKDEKLLFSLVSKKESVRIRLNLQKLVQEKKKMLEKDFEFQENKTTYKEEFDKEYIIDDEKKFQKSFDLFNSESLKPKPISEKLTEPATLTKKINQNEKPPPYTIAAGDPQGVLIRAAGSLESHTIPVSSHQDGKKVYYHTNGPGKLCRALNIDISLNHADLTTSDLIYLENAPEITPDQIIATKRVNIDYAGDDKNRL</sequence>
<name>A0ACA9NEH3_9GLOM</name>
<protein>
    <submittedName>
        <fullName evidence="1">17339_t:CDS:1</fullName>
    </submittedName>
</protein>
<reference evidence="1" key="1">
    <citation type="submission" date="2021-06" db="EMBL/GenBank/DDBJ databases">
        <authorList>
            <person name="Kallberg Y."/>
            <person name="Tangrot J."/>
            <person name="Rosling A."/>
        </authorList>
    </citation>
    <scope>NUCLEOTIDE SEQUENCE</scope>
    <source>
        <strain evidence="1">28 12/20/2015</strain>
    </source>
</reference>
<dbReference type="Proteomes" id="UP000789366">
    <property type="component" value="Unassembled WGS sequence"/>
</dbReference>
<gene>
    <name evidence="1" type="ORF">SPELUC_LOCUS8874</name>
</gene>
<evidence type="ECO:0000313" key="2">
    <source>
        <dbReference type="Proteomes" id="UP000789366"/>
    </source>
</evidence>
<keyword evidence="2" id="KW-1185">Reference proteome</keyword>